<reference evidence="1" key="1">
    <citation type="journal article" date="2020" name="Microorganisms">
        <title>Reliable Identification of Environmental Pseudomonas Isolates Using the rpoD Gene.</title>
        <authorList>
            <consortium name="The Broad Institute Genome Sequencing Platform"/>
            <person name="Girard L."/>
            <person name="Lood C."/>
            <person name="Rokni-Zadeh H."/>
            <person name="van Noort V."/>
            <person name="Lavigne R."/>
            <person name="De Mot R."/>
        </authorList>
    </citation>
    <scope>NUCLEOTIDE SEQUENCE</scope>
    <source>
        <strain evidence="1">OE 48.2</strain>
    </source>
</reference>
<dbReference type="InterPro" id="IPR017601">
    <property type="entry name" value="DGQHR-contain_dom"/>
</dbReference>
<dbReference type="RefSeq" id="WP_186623146.1">
    <property type="nucleotide sequence ID" value="NZ_CP077090.1"/>
</dbReference>
<reference evidence="1" key="2">
    <citation type="journal article" date="2021" name="Microorganisms">
        <title>The Ever-Expanding Pseudomonas Genus: Description of 43 New Species and Partition of the Pseudomonas putida Group.</title>
        <authorList>
            <person name="Girard L."/>
            <person name="Lood C."/>
            <person name="Hofte M."/>
            <person name="Vandamme P."/>
            <person name="Rokni-Zadeh H."/>
            <person name="van Noort V."/>
            <person name="Lavigne R."/>
            <person name="De Mot R."/>
        </authorList>
    </citation>
    <scope>NUCLEOTIDE SEQUENCE</scope>
    <source>
        <strain evidence="1">OE 48.2</strain>
    </source>
</reference>
<dbReference type="KEGG" id="pze:HU754_015030"/>
<dbReference type="Pfam" id="PF14072">
    <property type="entry name" value="DndB"/>
    <property type="match status" value="1"/>
</dbReference>
<accession>A0A9E6T8W8</accession>
<sequence length="398" mass="45816">MTQRLLLPCLRGAIGNWVTYTCLMRLSDIKDLISFADDLHKNKNLSQLIQRQLKKERKKEIGDYLLNDEEAFFNSLVVAVYEGEPRWHQFDKIASNTLGIEDFEAPDYALESMGYLSLSREEKIFALDGQHRLAGIQYALEKDEDIGRQQISVIFLAHFNNAAGLKRTRRLFTTLNKRAKPVNKDAIISLDEDDICACATRYLVEESKFFEGDKLKYQATNNIGYADNKNLTTIGNLYDLVKVIIKEGCGLSPKEIDNYRGGEEERARYFDLVESIFSYMFSTIPCLVAFDEAKSDASREQVIVLHRNKESGGHFLFRPAGLKIYLQAMCKYAKLNKSLSFEDACFKFIEKTHEVDLWLESGFLRDVIWDSSKKTIMVIKADTRRYLIMELVTYAIKN</sequence>
<evidence type="ECO:0000313" key="1">
    <source>
        <dbReference type="EMBL" id="QXI09171.1"/>
    </source>
</evidence>
<dbReference type="AlphaFoldDB" id="A0A9E6T8W8"/>
<dbReference type="InterPro" id="IPR017642">
    <property type="entry name" value="DNA_S_mod_DndB"/>
</dbReference>
<dbReference type="CDD" id="cd16414">
    <property type="entry name" value="dndB_like"/>
    <property type="match status" value="1"/>
</dbReference>
<name>A0A9E6T8W8_9PSED</name>
<dbReference type="NCBIfam" id="TIGR03187">
    <property type="entry name" value="DGQHR"/>
    <property type="match status" value="1"/>
</dbReference>
<dbReference type="EMBL" id="CP077090">
    <property type="protein sequence ID" value="QXI09171.1"/>
    <property type="molecule type" value="Genomic_DNA"/>
</dbReference>
<dbReference type="Proteomes" id="UP000627092">
    <property type="component" value="Chromosome"/>
</dbReference>
<proteinExistence type="predicted"/>
<protein>
    <submittedName>
        <fullName evidence="1">DGQHR domain-containing protein</fullName>
    </submittedName>
</protein>
<organism evidence="1 2">
    <name type="scientific">Pseudomonas zeae</name>
    <dbReference type="NCBI Taxonomy" id="2745510"/>
    <lineage>
        <taxon>Bacteria</taxon>
        <taxon>Pseudomonadati</taxon>
        <taxon>Pseudomonadota</taxon>
        <taxon>Gammaproteobacteria</taxon>
        <taxon>Pseudomonadales</taxon>
        <taxon>Pseudomonadaceae</taxon>
        <taxon>Pseudomonas</taxon>
    </lineage>
</organism>
<gene>
    <name evidence="1" type="ORF">HU754_015030</name>
</gene>
<evidence type="ECO:0000313" key="2">
    <source>
        <dbReference type="Proteomes" id="UP000627092"/>
    </source>
</evidence>